<dbReference type="EMBL" id="CASHSV030000013">
    <property type="protein sequence ID" value="CAJ2637383.1"/>
    <property type="molecule type" value="Genomic_DNA"/>
</dbReference>
<reference evidence="1" key="1">
    <citation type="submission" date="2023-10" db="EMBL/GenBank/DDBJ databases">
        <authorList>
            <person name="Rodriguez Cubillos JULIANA M."/>
            <person name="De Vega J."/>
        </authorList>
    </citation>
    <scope>NUCLEOTIDE SEQUENCE</scope>
</reference>
<sequence>MENSHSLEMSDNEEEEIVSQAREIPAAPLFAQNAQELEVSSKPKANGEKRKDKDKEGERKSKALTSYMWLYFVKVGIVDGKRIL</sequence>
<organism evidence="1 2">
    <name type="scientific">Trifolium pratense</name>
    <name type="common">Red clover</name>
    <dbReference type="NCBI Taxonomy" id="57577"/>
    <lineage>
        <taxon>Eukaryota</taxon>
        <taxon>Viridiplantae</taxon>
        <taxon>Streptophyta</taxon>
        <taxon>Embryophyta</taxon>
        <taxon>Tracheophyta</taxon>
        <taxon>Spermatophyta</taxon>
        <taxon>Magnoliopsida</taxon>
        <taxon>eudicotyledons</taxon>
        <taxon>Gunneridae</taxon>
        <taxon>Pentapetalae</taxon>
        <taxon>rosids</taxon>
        <taxon>fabids</taxon>
        <taxon>Fabales</taxon>
        <taxon>Fabaceae</taxon>
        <taxon>Papilionoideae</taxon>
        <taxon>50 kb inversion clade</taxon>
        <taxon>NPAAA clade</taxon>
        <taxon>Hologalegina</taxon>
        <taxon>IRL clade</taxon>
        <taxon>Trifolieae</taxon>
        <taxon>Trifolium</taxon>
    </lineage>
</organism>
<accession>A0ACB0IXN3</accession>
<protein>
    <submittedName>
        <fullName evidence="1">Uncharacterized protein</fullName>
    </submittedName>
</protein>
<evidence type="ECO:0000313" key="1">
    <source>
        <dbReference type="EMBL" id="CAJ2637383.1"/>
    </source>
</evidence>
<name>A0ACB0IXN3_TRIPR</name>
<proteinExistence type="predicted"/>
<keyword evidence="2" id="KW-1185">Reference proteome</keyword>
<evidence type="ECO:0000313" key="2">
    <source>
        <dbReference type="Proteomes" id="UP001177021"/>
    </source>
</evidence>
<comment type="caution">
    <text evidence="1">The sequence shown here is derived from an EMBL/GenBank/DDBJ whole genome shotgun (WGS) entry which is preliminary data.</text>
</comment>
<dbReference type="Proteomes" id="UP001177021">
    <property type="component" value="Unassembled WGS sequence"/>
</dbReference>
<gene>
    <name evidence="1" type="ORF">MILVUS5_LOCUS7744</name>
</gene>